<protein>
    <submittedName>
        <fullName evidence="4">Uncharacterized protein</fullName>
    </submittedName>
</protein>
<dbReference type="OrthoDB" id="40902at2759"/>
<keyword evidence="5" id="KW-1185">Reference proteome</keyword>
<dbReference type="Proteomes" id="UP000663877">
    <property type="component" value="Unassembled WGS sequence"/>
</dbReference>
<keyword evidence="2" id="KW-0732">Signal</keyword>
<evidence type="ECO:0000313" key="5">
    <source>
        <dbReference type="Proteomes" id="UP000663832"/>
    </source>
</evidence>
<evidence type="ECO:0000313" key="4">
    <source>
        <dbReference type="EMBL" id="CAF1565611.1"/>
    </source>
</evidence>
<feature type="signal peptide" evidence="2">
    <location>
        <begin position="1"/>
        <end position="25"/>
    </location>
</feature>
<sequence>MFSYCFTFVATVAVLSTVIVHAASGTLIAIPTIASHTCSSTGPDRITGSLCISKADFALLSAQKESFESCFTNQLRLSSSLNIGAIFQVHGFEQLANGDCQVSYGCSGVGHQPSALTCLKATPDCDDFKTILGKCCHSSGAIGGGLGIGLQAGGGLLGGLLNLGSSLIGGLLAAVSSHTCLATGPDAITGSLCISNADFELLSAQQDSFESCFTSQLQASSPLNNKATWKVQKCEKLANGDCQVSYTCSGVGHQPSAQTCLKATPNCDAFKTILGKCCHSHGDSVKLSMSSNTTLINYLNHLSSDLDRYLSIGILLLGTIGNILNCLALSQQPLRSNPCVFFFLTSSIASIITLISGVLVRLLSGWSADLTNTIS</sequence>
<feature type="chain" id="PRO_5036229300" evidence="2">
    <location>
        <begin position="26"/>
        <end position="375"/>
    </location>
</feature>
<organism evidence="4 5">
    <name type="scientific">Adineta steineri</name>
    <dbReference type="NCBI Taxonomy" id="433720"/>
    <lineage>
        <taxon>Eukaryota</taxon>
        <taxon>Metazoa</taxon>
        <taxon>Spiralia</taxon>
        <taxon>Gnathifera</taxon>
        <taxon>Rotifera</taxon>
        <taxon>Eurotatoria</taxon>
        <taxon>Bdelloidea</taxon>
        <taxon>Adinetida</taxon>
        <taxon>Adinetidae</taxon>
        <taxon>Adineta</taxon>
    </lineage>
</organism>
<evidence type="ECO:0000256" key="1">
    <source>
        <dbReference type="SAM" id="Phobius"/>
    </source>
</evidence>
<dbReference type="EMBL" id="CAJNOI010000454">
    <property type="protein sequence ID" value="CAF1283065.1"/>
    <property type="molecule type" value="Genomic_DNA"/>
</dbReference>
<keyword evidence="1" id="KW-1133">Transmembrane helix</keyword>
<keyword evidence="1" id="KW-0812">Transmembrane</keyword>
<comment type="caution">
    <text evidence="4">The sequence shown here is derived from an EMBL/GenBank/DDBJ whole genome shotgun (WGS) entry which is preliminary data.</text>
</comment>
<name>A0A815Y2I2_9BILA</name>
<reference evidence="4" key="1">
    <citation type="submission" date="2021-02" db="EMBL/GenBank/DDBJ databases">
        <authorList>
            <person name="Nowell W R."/>
        </authorList>
    </citation>
    <scope>NUCLEOTIDE SEQUENCE</scope>
</reference>
<gene>
    <name evidence="3" type="ORF">BJG266_LOCUS31313</name>
    <name evidence="4" type="ORF">QVE165_LOCUS48320</name>
</gene>
<evidence type="ECO:0000313" key="3">
    <source>
        <dbReference type="EMBL" id="CAF1283065.1"/>
    </source>
</evidence>
<evidence type="ECO:0000256" key="2">
    <source>
        <dbReference type="SAM" id="SignalP"/>
    </source>
</evidence>
<accession>A0A815Y2I2</accession>
<dbReference type="Proteomes" id="UP000663832">
    <property type="component" value="Unassembled WGS sequence"/>
</dbReference>
<feature type="transmembrane region" description="Helical" evidence="1">
    <location>
        <begin position="309"/>
        <end position="328"/>
    </location>
</feature>
<feature type="transmembrane region" description="Helical" evidence="1">
    <location>
        <begin position="340"/>
        <end position="363"/>
    </location>
</feature>
<dbReference type="EMBL" id="CAJNOM010000808">
    <property type="protein sequence ID" value="CAF1565611.1"/>
    <property type="molecule type" value="Genomic_DNA"/>
</dbReference>
<proteinExistence type="predicted"/>
<dbReference type="AlphaFoldDB" id="A0A815Y2I2"/>
<keyword evidence="1" id="KW-0472">Membrane</keyword>